<keyword evidence="2" id="KW-1185">Reference proteome</keyword>
<accession>A0ABN8HRX0</accession>
<sequence>MLVHYIGPNHTAIAADQEPSVADASRGASPCHGFLRPPVHVESESVYDCQLFSVLLLHSDEDPVLNGVTGPGMVVDEIGAQQLPKFGGDESGVAGASFCALPDVRSFPTAVVIERVTLGECDQFSRVLAKPKLHLVINAFVDDKRGRVVGVIELGRDEVAANRDDESCLALAPPGAPPDISPVSACTAVEAVTTDNRQLLTSLVPNENN</sequence>
<evidence type="ECO:0008006" key="3">
    <source>
        <dbReference type="Google" id="ProtNLM"/>
    </source>
</evidence>
<feature type="non-terminal residue" evidence="1">
    <location>
        <position position="209"/>
    </location>
</feature>
<reference evidence="1" key="1">
    <citation type="submission" date="2022-03" db="EMBL/GenBank/DDBJ databases">
        <authorList>
            <person name="Martin H S."/>
        </authorList>
    </citation>
    <scope>NUCLEOTIDE SEQUENCE</scope>
</reference>
<dbReference type="EMBL" id="OW152824">
    <property type="protein sequence ID" value="CAH2040294.1"/>
    <property type="molecule type" value="Genomic_DNA"/>
</dbReference>
<gene>
    <name evidence="1" type="ORF">IPOD504_LOCUS2457</name>
</gene>
<evidence type="ECO:0000313" key="2">
    <source>
        <dbReference type="Proteomes" id="UP000837857"/>
    </source>
</evidence>
<evidence type="ECO:0000313" key="1">
    <source>
        <dbReference type="EMBL" id="CAH2040294.1"/>
    </source>
</evidence>
<protein>
    <recommendedName>
        <fullName evidence="3">CBS domain-containing protein</fullName>
    </recommendedName>
</protein>
<dbReference type="Proteomes" id="UP000837857">
    <property type="component" value="Chromosome 12"/>
</dbReference>
<proteinExistence type="predicted"/>
<name>A0ABN8HRX0_9NEOP</name>
<organism evidence="1 2">
    <name type="scientific">Iphiclides podalirius</name>
    <name type="common">scarce swallowtail</name>
    <dbReference type="NCBI Taxonomy" id="110791"/>
    <lineage>
        <taxon>Eukaryota</taxon>
        <taxon>Metazoa</taxon>
        <taxon>Ecdysozoa</taxon>
        <taxon>Arthropoda</taxon>
        <taxon>Hexapoda</taxon>
        <taxon>Insecta</taxon>
        <taxon>Pterygota</taxon>
        <taxon>Neoptera</taxon>
        <taxon>Endopterygota</taxon>
        <taxon>Lepidoptera</taxon>
        <taxon>Glossata</taxon>
        <taxon>Ditrysia</taxon>
        <taxon>Papilionoidea</taxon>
        <taxon>Papilionidae</taxon>
        <taxon>Papilioninae</taxon>
        <taxon>Iphiclides</taxon>
    </lineage>
</organism>